<dbReference type="InterPro" id="IPR036291">
    <property type="entry name" value="NAD(P)-bd_dom_sf"/>
</dbReference>
<dbReference type="InterPro" id="IPR001509">
    <property type="entry name" value="Epimerase_deHydtase"/>
</dbReference>
<evidence type="ECO:0000313" key="2">
    <source>
        <dbReference type="EMBL" id="SVE09983.1"/>
    </source>
</evidence>
<proteinExistence type="predicted"/>
<dbReference type="Pfam" id="PF01370">
    <property type="entry name" value="Epimerase"/>
    <property type="match status" value="1"/>
</dbReference>
<dbReference type="Gene3D" id="3.40.50.720">
    <property type="entry name" value="NAD(P)-binding Rossmann-like Domain"/>
    <property type="match status" value="1"/>
</dbReference>
<dbReference type="PANTHER" id="PTHR43245">
    <property type="entry name" value="BIFUNCTIONAL POLYMYXIN RESISTANCE PROTEIN ARNA"/>
    <property type="match status" value="1"/>
</dbReference>
<dbReference type="EMBL" id="UINC01194075">
    <property type="protein sequence ID" value="SVE09983.1"/>
    <property type="molecule type" value="Genomic_DNA"/>
</dbReference>
<reference evidence="2" key="1">
    <citation type="submission" date="2018-05" db="EMBL/GenBank/DDBJ databases">
        <authorList>
            <person name="Lanie J.A."/>
            <person name="Ng W.-L."/>
            <person name="Kazmierczak K.M."/>
            <person name="Andrzejewski T.M."/>
            <person name="Davidsen T.M."/>
            <person name="Wayne K.J."/>
            <person name="Tettelin H."/>
            <person name="Glass J.I."/>
            <person name="Rusch D."/>
            <person name="Podicherti R."/>
            <person name="Tsui H.-C.T."/>
            <person name="Winkler M.E."/>
        </authorList>
    </citation>
    <scope>NUCLEOTIDE SEQUENCE</scope>
</reference>
<dbReference type="AlphaFoldDB" id="A0A383AQU7"/>
<sequence length="186" mass="20423">MTILLTGSTGFVGNHFLKHSSDIRRVVRSNTRCDLHSSRSFFEVDSICGNTDWSFAFDGIQTVIHLAGVVHNRKATPDSYQSVNVSGTIKLASDAAKAGVKRFVFVSTILVNGSETKKTPFSPDMRVCPINDYAKSKYDAERMLKSISRETGIEIVIVRPTLVYGPNAPGNFGLLTKVVKNLPFLP</sequence>
<feature type="domain" description="NAD-dependent epimerase/dehydratase" evidence="1">
    <location>
        <begin position="3"/>
        <end position="178"/>
    </location>
</feature>
<evidence type="ECO:0000259" key="1">
    <source>
        <dbReference type="Pfam" id="PF01370"/>
    </source>
</evidence>
<protein>
    <recommendedName>
        <fullName evidence="1">NAD-dependent epimerase/dehydratase domain-containing protein</fullName>
    </recommendedName>
</protein>
<dbReference type="PANTHER" id="PTHR43245:SF58">
    <property type="entry name" value="BLL5923 PROTEIN"/>
    <property type="match status" value="1"/>
</dbReference>
<dbReference type="SUPFAM" id="SSF51735">
    <property type="entry name" value="NAD(P)-binding Rossmann-fold domains"/>
    <property type="match status" value="1"/>
</dbReference>
<gene>
    <name evidence="2" type="ORF">METZ01_LOCUS462837</name>
</gene>
<feature type="non-terminal residue" evidence="2">
    <location>
        <position position="186"/>
    </location>
</feature>
<name>A0A383AQU7_9ZZZZ</name>
<accession>A0A383AQU7</accession>
<dbReference type="InterPro" id="IPR050177">
    <property type="entry name" value="Lipid_A_modif_metabolic_enz"/>
</dbReference>
<organism evidence="2">
    <name type="scientific">marine metagenome</name>
    <dbReference type="NCBI Taxonomy" id="408172"/>
    <lineage>
        <taxon>unclassified sequences</taxon>
        <taxon>metagenomes</taxon>
        <taxon>ecological metagenomes</taxon>
    </lineage>
</organism>